<dbReference type="NCBIfam" id="TIGR00679">
    <property type="entry name" value="hpr-ser"/>
    <property type="match status" value="1"/>
</dbReference>
<evidence type="ECO:0000256" key="8">
    <source>
        <dbReference type="ARBA" id="ARBA00022777"/>
    </source>
</evidence>
<feature type="region of interest" description="Important for the catalytic mechanism of both phosphorylation and dephosphorylation" evidence="14">
    <location>
        <begin position="200"/>
        <end position="209"/>
    </location>
</feature>
<comment type="similarity">
    <text evidence="3 14">Belongs to the HPrK/P family.</text>
</comment>
<dbReference type="FunFam" id="3.40.50.300:FF:000174">
    <property type="entry name" value="HPr kinase/phosphorylase"/>
    <property type="match status" value="1"/>
</dbReference>
<dbReference type="AlphaFoldDB" id="A0AAW6U5N8"/>
<dbReference type="CDD" id="cd01918">
    <property type="entry name" value="HprK_C"/>
    <property type="match status" value="1"/>
</dbReference>
<keyword evidence="7 14" id="KW-0547">Nucleotide-binding</keyword>
<evidence type="ECO:0000256" key="13">
    <source>
        <dbReference type="ARBA" id="ARBA00047657"/>
    </source>
</evidence>
<dbReference type="RefSeq" id="WP_282838549.1">
    <property type="nucleotide sequence ID" value="NZ_JASCXW010000002.1"/>
</dbReference>
<dbReference type="InterPro" id="IPR011104">
    <property type="entry name" value="Hpr_kin/Pase_C"/>
</dbReference>
<keyword evidence="12" id="KW-0119">Carbohydrate metabolism</keyword>
<evidence type="ECO:0000256" key="11">
    <source>
        <dbReference type="ARBA" id="ARBA00023268"/>
    </source>
</evidence>
<comment type="catalytic activity">
    <reaction evidence="13 14">
        <text>[HPr protein]-O-phospho-L-serine + phosphate + H(+) = [HPr protein]-L-serine + diphosphate</text>
        <dbReference type="Rhea" id="RHEA:46604"/>
        <dbReference type="Rhea" id="RHEA-COMP:11602"/>
        <dbReference type="Rhea" id="RHEA-COMP:11603"/>
        <dbReference type="ChEBI" id="CHEBI:15378"/>
        <dbReference type="ChEBI" id="CHEBI:29999"/>
        <dbReference type="ChEBI" id="CHEBI:33019"/>
        <dbReference type="ChEBI" id="CHEBI:43474"/>
        <dbReference type="ChEBI" id="CHEBI:83421"/>
    </reaction>
</comment>
<dbReference type="Gene3D" id="3.40.1390.20">
    <property type="entry name" value="HprK N-terminal domain-like"/>
    <property type="match status" value="1"/>
</dbReference>
<reference evidence="17" key="1">
    <citation type="submission" date="2023-05" db="EMBL/GenBank/DDBJ databases">
        <title>Mariniplasma microaerophilum sp. nov., a novel anaerobic mollicute isolated from terrestrial mud volcano, Taman Peninsula, Russia.</title>
        <authorList>
            <person name="Khomyakova M.A."/>
            <person name="Merkel A.Y."/>
            <person name="Slobodkin A.I."/>
        </authorList>
    </citation>
    <scope>NUCLEOTIDE SEQUENCE</scope>
    <source>
        <strain evidence="17">M4Ah</strain>
    </source>
</reference>
<comment type="cofactor">
    <cofactor evidence="2 14">
        <name>Mg(2+)</name>
        <dbReference type="ChEBI" id="CHEBI:18420"/>
    </cofactor>
</comment>
<dbReference type="PANTHER" id="PTHR30305">
    <property type="entry name" value="PROTEIN YJDM-RELATED"/>
    <property type="match status" value="1"/>
</dbReference>
<proteinExistence type="inferred from homology"/>
<feature type="region of interest" description="Important for the catalytic mechanism of dephosphorylation" evidence="14">
    <location>
        <begin position="263"/>
        <end position="268"/>
    </location>
</feature>
<evidence type="ECO:0000259" key="15">
    <source>
        <dbReference type="Pfam" id="PF02603"/>
    </source>
</evidence>
<dbReference type="InterPro" id="IPR027417">
    <property type="entry name" value="P-loop_NTPase"/>
</dbReference>
<protein>
    <recommendedName>
        <fullName evidence="14">HPr kinase/phosphorylase</fullName>
        <shortName evidence="14">HPrK/P</shortName>
        <ecNumber evidence="14">2.7.11.-</ecNumber>
        <ecNumber evidence="14">2.7.4.-</ecNumber>
    </recommendedName>
    <alternativeName>
        <fullName evidence="14">HPr(Ser) kinase/phosphorylase</fullName>
    </alternativeName>
</protein>
<keyword evidence="10 14" id="KW-0460">Magnesium</keyword>
<accession>A0AAW6U5N8</accession>
<feature type="domain" description="HPr(Ser) kinase/phosphorylase N-terminal" evidence="15">
    <location>
        <begin position="4"/>
        <end position="126"/>
    </location>
</feature>
<keyword evidence="5 14" id="KW-0808">Transferase</keyword>
<evidence type="ECO:0000256" key="10">
    <source>
        <dbReference type="ARBA" id="ARBA00022842"/>
    </source>
</evidence>
<keyword evidence="8 14" id="KW-0418">Kinase</keyword>
<evidence type="ECO:0000256" key="7">
    <source>
        <dbReference type="ARBA" id="ARBA00022741"/>
    </source>
</evidence>
<evidence type="ECO:0000256" key="5">
    <source>
        <dbReference type="ARBA" id="ARBA00022679"/>
    </source>
</evidence>
<comment type="catalytic activity">
    <reaction evidence="1 14">
        <text>[HPr protein]-L-serine + ATP = [HPr protein]-O-phospho-L-serine + ADP + H(+)</text>
        <dbReference type="Rhea" id="RHEA:46600"/>
        <dbReference type="Rhea" id="RHEA-COMP:11602"/>
        <dbReference type="Rhea" id="RHEA-COMP:11603"/>
        <dbReference type="ChEBI" id="CHEBI:15378"/>
        <dbReference type="ChEBI" id="CHEBI:29999"/>
        <dbReference type="ChEBI" id="CHEBI:30616"/>
        <dbReference type="ChEBI" id="CHEBI:83421"/>
        <dbReference type="ChEBI" id="CHEBI:456216"/>
    </reaction>
</comment>
<evidence type="ECO:0000313" key="18">
    <source>
        <dbReference type="Proteomes" id="UP001431532"/>
    </source>
</evidence>
<dbReference type="GO" id="GO:0000287">
    <property type="term" value="F:magnesium ion binding"/>
    <property type="evidence" value="ECO:0007669"/>
    <property type="project" value="UniProtKB-UniRule"/>
</dbReference>
<evidence type="ECO:0000256" key="6">
    <source>
        <dbReference type="ARBA" id="ARBA00022723"/>
    </source>
</evidence>
<feature type="active site" evidence="14">
    <location>
        <position position="137"/>
    </location>
</feature>
<keyword evidence="6 14" id="KW-0479">Metal-binding</keyword>
<dbReference type="InterPro" id="IPR028979">
    <property type="entry name" value="Ser_kin/Pase_Hpr-like_N_sf"/>
</dbReference>
<comment type="caution">
    <text evidence="17">The sequence shown here is derived from an EMBL/GenBank/DDBJ whole genome shotgun (WGS) entry which is preliminary data.</text>
</comment>
<dbReference type="EMBL" id="JASCXW010000002">
    <property type="protein sequence ID" value="MDI6452135.1"/>
    <property type="molecule type" value="Genomic_DNA"/>
</dbReference>
<comment type="domain">
    <text evidence="14">The Walker A ATP-binding motif also binds Pi and PPi.</text>
</comment>
<feature type="binding site" evidence="14">
    <location>
        <begin position="152"/>
        <end position="159"/>
    </location>
    <ligand>
        <name>ATP</name>
        <dbReference type="ChEBI" id="CHEBI:30616"/>
    </ligand>
</feature>
<dbReference type="SUPFAM" id="SSF53795">
    <property type="entry name" value="PEP carboxykinase-like"/>
    <property type="match status" value="1"/>
</dbReference>
<dbReference type="GO" id="GO:0006109">
    <property type="term" value="P:regulation of carbohydrate metabolic process"/>
    <property type="evidence" value="ECO:0007669"/>
    <property type="project" value="UniProtKB-UniRule"/>
</dbReference>
<dbReference type="EC" id="2.7.11.-" evidence="14"/>
<evidence type="ECO:0000256" key="4">
    <source>
        <dbReference type="ARBA" id="ARBA00022527"/>
    </source>
</evidence>
<feature type="active site" description="Proton acceptor; for phosphorylation activity. Proton donor; for dephosphorylation activity" evidence="14">
    <location>
        <position position="176"/>
    </location>
</feature>
<feature type="binding site" evidence="14">
    <location>
        <position position="201"/>
    </location>
    <ligand>
        <name>Mg(2+)</name>
        <dbReference type="ChEBI" id="CHEBI:18420"/>
    </ligand>
</feature>
<dbReference type="GO" id="GO:0000155">
    <property type="term" value="F:phosphorelay sensor kinase activity"/>
    <property type="evidence" value="ECO:0007669"/>
    <property type="project" value="InterPro"/>
</dbReference>
<comment type="miscellaneous">
    <text evidence="14">Both phosphorylation and phosphorolysis are carried out by the same active site and suggest a common mechanism for both reactions.</text>
</comment>
<dbReference type="GO" id="GO:0005524">
    <property type="term" value="F:ATP binding"/>
    <property type="evidence" value="ECO:0007669"/>
    <property type="project" value="UniProtKB-UniRule"/>
</dbReference>
<organism evidence="17 18">
    <name type="scientific">Peloplasma aerotolerans</name>
    <dbReference type="NCBI Taxonomy" id="3044389"/>
    <lineage>
        <taxon>Bacteria</taxon>
        <taxon>Bacillati</taxon>
        <taxon>Mycoplasmatota</taxon>
        <taxon>Mollicutes</taxon>
        <taxon>Acholeplasmatales</taxon>
        <taxon>Acholeplasmataceae</taxon>
        <taxon>Peloplasma</taxon>
    </lineage>
</organism>
<feature type="domain" description="HPr kinase/phosphorylase C-terminal" evidence="16">
    <location>
        <begin position="129"/>
        <end position="296"/>
    </location>
</feature>
<keyword evidence="9 14" id="KW-0067">ATP-binding</keyword>
<dbReference type="Gene3D" id="3.40.50.300">
    <property type="entry name" value="P-loop containing nucleotide triphosphate hydrolases"/>
    <property type="match status" value="1"/>
</dbReference>
<feature type="active site" evidence="14">
    <location>
        <position position="242"/>
    </location>
</feature>
<evidence type="ECO:0000313" key="17">
    <source>
        <dbReference type="EMBL" id="MDI6452135.1"/>
    </source>
</evidence>
<evidence type="ECO:0000256" key="14">
    <source>
        <dbReference type="HAMAP-Rule" id="MF_01249"/>
    </source>
</evidence>
<keyword evidence="4 14" id="KW-0723">Serine/threonine-protein kinase</keyword>
<dbReference type="SUPFAM" id="SSF75138">
    <property type="entry name" value="HprK N-terminal domain-like"/>
    <property type="match status" value="1"/>
</dbReference>
<dbReference type="HAMAP" id="MF_01249">
    <property type="entry name" value="HPr_kinase"/>
    <property type="match status" value="1"/>
</dbReference>
<keyword evidence="18" id="KW-1185">Reference proteome</keyword>
<evidence type="ECO:0000259" key="16">
    <source>
        <dbReference type="Pfam" id="PF07475"/>
    </source>
</evidence>
<dbReference type="Proteomes" id="UP001431532">
    <property type="component" value="Unassembled WGS sequence"/>
</dbReference>
<dbReference type="EC" id="2.7.4.-" evidence="14"/>
<evidence type="ECO:0000256" key="9">
    <source>
        <dbReference type="ARBA" id="ARBA00022840"/>
    </source>
</evidence>
<name>A0AAW6U5N8_9MOLU</name>
<dbReference type="Pfam" id="PF07475">
    <property type="entry name" value="Hpr_kinase_C"/>
    <property type="match status" value="1"/>
</dbReference>
<dbReference type="InterPro" id="IPR003755">
    <property type="entry name" value="HPr(Ser)_kin/Pase"/>
</dbReference>
<dbReference type="Pfam" id="PF02603">
    <property type="entry name" value="Hpr_kinase_N"/>
    <property type="match status" value="1"/>
</dbReference>
<gene>
    <name evidence="14 17" type="primary">hprK</name>
    <name evidence="17" type="ORF">QJ521_01050</name>
</gene>
<dbReference type="PANTHER" id="PTHR30305:SF1">
    <property type="entry name" value="HPR KINASE_PHOSPHORYLASE"/>
    <property type="match status" value="1"/>
</dbReference>
<evidence type="ECO:0000256" key="12">
    <source>
        <dbReference type="ARBA" id="ARBA00023277"/>
    </source>
</evidence>
<sequence>MKLKIKHLIQDLDLELLSDKKALNREIKSEMLSRPGVELAGFLDFFDSDRMILIGSKEHHFMKLLPYDIRRQRIEDIFMKKPPGVIFSINVEIEEMFLELANRYDVAILKSKVRTTPLSGQLYQYLHSKLAPRTSLHGVLVDIHGMGTLITGKSGIGKSETALELIKRGHILISDDRVDIFEAAPGVLIGSAPKILEKFIEVRGIGIVDVVSMFGAGAYRENKKIKLVVELEHWKKAKDYDRLGIETDTIKIFNTDVAKITIPILPGRNIATLVESAAMNQKLKFLGYNAAFELTQAVALKASGLGREEDEDD</sequence>
<evidence type="ECO:0000256" key="1">
    <source>
        <dbReference type="ARBA" id="ARBA00001120"/>
    </source>
</evidence>
<dbReference type="GO" id="GO:0004674">
    <property type="term" value="F:protein serine/threonine kinase activity"/>
    <property type="evidence" value="ECO:0007669"/>
    <property type="project" value="UniProtKB-KW"/>
</dbReference>
<feature type="active site" evidence="14">
    <location>
        <position position="158"/>
    </location>
</feature>
<dbReference type="InterPro" id="IPR011126">
    <property type="entry name" value="Hpr_kin/Pase_Hpr_N"/>
</dbReference>
<comment type="function">
    <text evidence="14">Catalyzes the ATP- as well as the pyrophosphate-dependent phosphorylation of a specific serine residue in HPr, a phosphocarrier protein of the phosphoenolpyruvate-dependent sugar phosphotransferase system (PTS). HprK/P also catalyzes the pyrophosphate-producing, inorganic phosphate-dependent dephosphorylation (phosphorolysis) of seryl-phosphorylated HPr (P-Ser-HPr).</text>
</comment>
<evidence type="ECO:0000256" key="3">
    <source>
        <dbReference type="ARBA" id="ARBA00006883"/>
    </source>
</evidence>
<comment type="subunit">
    <text evidence="14">Homohexamer.</text>
</comment>
<dbReference type="GO" id="GO:0004712">
    <property type="term" value="F:protein serine/threonine/tyrosine kinase activity"/>
    <property type="evidence" value="ECO:0007669"/>
    <property type="project" value="UniProtKB-UniRule"/>
</dbReference>
<evidence type="ECO:0000256" key="2">
    <source>
        <dbReference type="ARBA" id="ARBA00001946"/>
    </source>
</evidence>
<keyword evidence="11 14" id="KW-0511">Multifunctional enzyme</keyword>
<feature type="binding site" evidence="14">
    <location>
        <position position="159"/>
    </location>
    <ligand>
        <name>Mg(2+)</name>
        <dbReference type="ChEBI" id="CHEBI:18420"/>
    </ligand>
</feature>